<feature type="compositionally biased region" description="Pro residues" evidence="3">
    <location>
        <begin position="262"/>
        <end position="286"/>
    </location>
</feature>
<keyword evidence="2" id="KW-0963">Cytoplasm</keyword>
<dbReference type="PANTHER" id="PTHR48125:SF10">
    <property type="entry name" value="OS12G0136300 PROTEIN"/>
    <property type="match status" value="1"/>
</dbReference>
<dbReference type="InterPro" id="IPR057714">
    <property type="entry name" value="PH_NISCH_C"/>
</dbReference>
<feature type="region of interest" description="Disordered" evidence="3">
    <location>
        <begin position="1"/>
        <end position="439"/>
    </location>
</feature>
<evidence type="ECO:0000256" key="2">
    <source>
        <dbReference type="ARBA" id="ARBA00022490"/>
    </source>
</evidence>
<feature type="compositionally biased region" description="Polar residues" evidence="3">
    <location>
        <begin position="61"/>
        <end position="72"/>
    </location>
</feature>
<reference evidence="7" key="1">
    <citation type="submission" date="2025-08" db="UniProtKB">
        <authorList>
            <consortium name="RefSeq"/>
        </authorList>
    </citation>
    <scope>IDENTIFICATION</scope>
</reference>
<feature type="compositionally biased region" description="Basic and acidic residues" evidence="3">
    <location>
        <begin position="48"/>
        <end position="60"/>
    </location>
</feature>
<feature type="compositionally biased region" description="Polar residues" evidence="3">
    <location>
        <begin position="1"/>
        <end position="20"/>
    </location>
</feature>
<evidence type="ECO:0000313" key="6">
    <source>
        <dbReference type="Proteomes" id="UP000694888"/>
    </source>
</evidence>
<dbReference type="PANTHER" id="PTHR48125">
    <property type="entry name" value="LP07818P1"/>
    <property type="match status" value="1"/>
</dbReference>
<gene>
    <name evidence="7" type="primary">LOC101852583</name>
</gene>
<feature type="region of interest" description="Disordered" evidence="3">
    <location>
        <begin position="812"/>
        <end position="879"/>
    </location>
</feature>
<evidence type="ECO:0000259" key="4">
    <source>
        <dbReference type="Pfam" id="PF23142"/>
    </source>
</evidence>
<dbReference type="Pfam" id="PF23142">
    <property type="entry name" value="PH_PLEKHM2"/>
    <property type="match status" value="1"/>
</dbReference>
<feature type="compositionally biased region" description="Polar residues" evidence="3">
    <location>
        <begin position="988"/>
        <end position="997"/>
    </location>
</feature>
<feature type="region of interest" description="Disordered" evidence="3">
    <location>
        <begin position="971"/>
        <end position="1026"/>
    </location>
</feature>
<feature type="compositionally biased region" description="Polar residues" evidence="3">
    <location>
        <begin position="372"/>
        <end position="383"/>
    </location>
</feature>
<accession>A0ABM1W316</accession>
<feature type="compositionally biased region" description="Low complexity" evidence="3">
    <location>
        <begin position="384"/>
        <end position="401"/>
    </location>
</feature>
<feature type="domain" description="PLEKHM2 PH" evidence="4">
    <location>
        <begin position="1256"/>
        <end position="1310"/>
    </location>
</feature>
<sequence length="1547" mass="166279">MSAASLSDVYSQSPSGSISDHMSDRASPATLTGSGHVSQSVPTNIPDWRGKDSGPSDRKFSSYSQESVSSHNSVPEEEMSSEPVPEAHPFDFVAPSLAPRRQSTPVLAGNSSDNSNNNSRAVKKSPVSQRKTSALSVAETYSLSPSPPTSAPTPTSALIGSRRSEDSTASDSSSLVEVDVENNAEDSSPKLCHAVPQTQDPGHCPYIGDHMSHAASSPRAGESDRAGVLSPCYVTSSRDSGRVVDSRSASDVSTESEETPQQSPPPPQQSPPPPPQQSPPQSPAPAPEVSDPPSGTTTPPPGSEGKDDNFSGPRLVHTIVDEPVQEIVSDTMVSQEMATAPRNAPSVTRESPGIMGDSATAVVDQDGGVGTTAATDSLSAPQDSSSSSSSSSSSFSSTSSSAPGPPAEISTTTPSTTTATTTTASTTASTTTASATATTTATVEMVEEGLTSPPTQKRRQISVYSAVDLPTAADPDFVLWLEEQLLTPPPSSPTSPSPWSESGVSRRGVSRSSVIDVLWCYAEQLSDPAAVFPCCVVLSSHTVFIERLVSLPSSFPSVPQLEPCSILPVGNIHQIIVGPCHAYMRVEEAFVGRAGTYTLYALQPTAVRTFLHKLLEVNSGMDVRNSPDCLDLSVQSDLLKVIAGREEKDGGVASDRIAVASLIRPKGFHNFTFLVLSENGVYCLDRSLTSWPPASFQANPDSSIPFKVIHEFAIMDMISDIKLRPPARPTTQTEPGVAAETAAYGALESGMTFTHYQLDLEVYLAPGKDDLLTTVETLPKRRCENVCYHFYSAASRDLFLDRLTNLRVEQAHRMSPSVRQEPEGGNEQLPLRDAAPPPSSPPLSDTSSDKSHSFRGNSSPPARLPGHRDSGYKSPDDLSAVSRLVSGSGRKSGSETKEILARYVDSGVLERDRSPAIAVQTAGVVGVSSALKSADLASVSASVVSDRSLGAGSLTDTDLCPDLTLPQRVAGDSSSYHSSSLKDDLSVSPMSNFSRASISPPVPHDDTHATHHHSQRATHARPSRHVCQDNVAKADSLPSSYEWRKYYFKSPPLDGEVESCVAVASAVPGLVGVRDSRTILEDVESSSEMENGHKYDVSLTTEDSCVVETELEGYLKRCVKSYDLIHPLPTRLKPLGLMSGRELRKFFHSVVATKHVSEAGKHGSEGGEGLAEDLHHVLWAYVVPYSNPRQEIPTLVMVSTRAVYLVSDTSVQTPGHSRPSWMTHARNQSDSAFAWKTAALAGGSGGSSRPMVKPYFVFRFEDLEQVNVGLFDQCVRLTGSNENCVFTVATRDRVVTETFLHKLKHVLSLTVSSPMAERSRQEVEQDFYRDSSQRTKSTIDGHVYTHPSQVEFVYPGEDTIQDMLYLVSERVGGGPRRSGSSSVSEPTSLWFYLLCYLLPSDDAAPTSERTRPRSVIVTATHLCLAEEDLVTYPLPDFVRGLPENPCQEIVECRRIDSLKRVQLSHANPHTVSLVFADEVDGIVVDVSMEHFAHARPGGKGRLKPSPEVAIRLFIQSSREKDKMVAVIERLWKQQVAQVGRILDVSKV</sequence>
<feature type="compositionally biased region" description="Polar residues" evidence="3">
    <location>
        <begin position="126"/>
        <end position="141"/>
    </location>
</feature>
<comment type="subcellular location">
    <subcellularLocation>
        <location evidence="1">Cytoplasm</location>
    </subcellularLocation>
</comment>
<evidence type="ECO:0000256" key="1">
    <source>
        <dbReference type="ARBA" id="ARBA00004496"/>
    </source>
</evidence>
<evidence type="ECO:0000313" key="7">
    <source>
        <dbReference type="RefSeq" id="XP_035829059.1"/>
    </source>
</evidence>
<feature type="compositionally biased region" description="Polar residues" evidence="3">
    <location>
        <begin position="29"/>
        <end position="43"/>
    </location>
</feature>
<proteinExistence type="predicted"/>
<feature type="compositionally biased region" description="Low complexity" evidence="3">
    <location>
        <begin position="110"/>
        <end position="119"/>
    </location>
</feature>
<name>A0ABM1W316_APLCA</name>
<dbReference type="GeneID" id="101852583"/>
<keyword evidence="6" id="KW-1185">Reference proteome</keyword>
<dbReference type="Pfam" id="PF25625">
    <property type="entry name" value="PH_NISCH_C"/>
    <property type="match status" value="1"/>
</dbReference>
<feature type="domain" description="Nischarin C-terminal PH" evidence="5">
    <location>
        <begin position="1389"/>
        <end position="1543"/>
    </location>
</feature>
<dbReference type="InterPro" id="IPR057288">
    <property type="entry name" value="PH_PLEKHM2"/>
</dbReference>
<feature type="compositionally biased region" description="Basic and acidic residues" evidence="3">
    <location>
        <begin position="866"/>
        <end position="876"/>
    </location>
</feature>
<organism evidence="6 7">
    <name type="scientific">Aplysia californica</name>
    <name type="common">California sea hare</name>
    <dbReference type="NCBI Taxonomy" id="6500"/>
    <lineage>
        <taxon>Eukaryota</taxon>
        <taxon>Metazoa</taxon>
        <taxon>Spiralia</taxon>
        <taxon>Lophotrochozoa</taxon>
        <taxon>Mollusca</taxon>
        <taxon>Gastropoda</taxon>
        <taxon>Heterobranchia</taxon>
        <taxon>Euthyneura</taxon>
        <taxon>Tectipleura</taxon>
        <taxon>Aplysiida</taxon>
        <taxon>Aplysioidea</taxon>
        <taxon>Aplysiidae</taxon>
        <taxon>Aplysia</taxon>
    </lineage>
</organism>
<evidence type="ECO:0000256" key="3">
    <source>
        <dbReference type="SAM" id="MobiDB-lite"/>
    </source>
</evidence>
<feature type="compositionally biased region" description="Low complexity" evidence="3">
    <location>
        <begin position="410"/>
        <end position="439"/>
    </location>
</feature>
<dbReference type="RefSeq" id="XP_035829059.1">
    <property type="nucleotide sequence ID" value="XM_035973166.1"/>
</dbReference>
<dbReference type="Proteomes" id="UP000694888">
    <property type="component" value="Unplaced"/>
</dbReference>
<evidence type="ECO:0000259" key="5">
    <source>
        <dbReference type="Pfam" id="PF25625"/>
    </source>
</evidence>
<feature type="compositionally biased region" description="Basic residues" evidence="3">
    <location>
        <begin position="1010"/>
        <end position="1024"/>
    </location>
</feature>
<feature type="compositionally biased region" description="Low complexity" evidence="3">
    <location>
        <begin position="167"/>
        <end position="177"/>
    </location>
</feature>
<protein>
    <submittedName>
        <fullName evidence="7">Uncharacterized protein LOC101852583</fullName>
    </submittedName>
</protein>